<evidence type="ECO:0000256" key="7">
    <source>
        <dbReference type="ARBA" id="ARBA00022605"/>
    </source>
</evidence>
<dbReference type="Gene3D" id="3.20.20.210">
    <property type="match status" value="3"/>
</dbReference>
<keyword evidence="15" id="KW-1185">Reference proteome</keyword>
<sequence length="576" mass="63605">MMLLILKELCHKEKEAKKDDYCANDEDPKYEAHEDMNRIIMSALGPMYETPFEFVDFMDEVMHLPFIMCVNVLGFDTKKKLPGMVMVRKKRVMRTMEDIVTTISLSQSPSSAALGGLPNNGGFRSCEDHMIFNAIPKRYQGLGLMFSMGCDHQTGGVDVPACKMKEMWHDLGEYKEAKEARVITRPVVLGPISYLVLGKASKEAPATFWPLSLLPKILSVYKPTGVESVHINEPILVLDKGANLDKQYVFAYAELAPVASKIILTTYFNRLDSNINFIAKLPLGKVLAAIKSTPIMISLGVVSAQTVIAALGADCVSIVTSSSLLHAPVTLASETKLTEQQRAKASEVATVAAVLSGSQDLKACAALEVCIAKCCQFESTSDDTVRKRVADITPDICNHKSPFATRKEVQAKHLNLPKLPTTTIGSFPQIKEICTAHAKLNKGEISEAEYDEFIRKEIVMIVKFQEKSTLTLSTASLNIMTWFNTSLWISLFQADNHQVEQLCTEHLHQAHEGPCNHSIPLSAPQDPSTLFICMQTPLSPRRYLSSLISISNMQRSLAIHRTIMACSSFEQSGGGR</sequence>
<proteinExistence type="inferred from homology"/>
<protein>
    <recommendedName>
        <fullName evidence="5">5-methyltetrahydropteroyltriglutamate--homocysteine S-methyltransferase</fullName>
        <ecNumber evidence="5">2.1.1.14</ecNumber>
    </recommendedName>
</protein>
<evidence type="ECO:0000256" key="11">
    <source>
        <dbReference type="ARBA" id="ARBA00023167"/>
    </source>
</evidence>
<evidence type="ECO:0000256" key="3">
    <source>
        <dbReference type="ARBA" id="ARBA00004681"/>
    </source>
</evidence>
<dbReference type="GO" id="GO:0008270">
    <property type="term" value="F:zinc ion binding"/>
    <property type="evidence" value="ECO:0007669"/>
    <property type="project" value="InterPro"/>
</dbReference>
<evidence type="ECO:0000313" key="14">
    <source>
        <dbReference type="EMBL" id="KAG1779848.1"/>
    </source>
</evidence>
<dbReference type="Pfam" id="PF01717">
    <property type="entry name" value="Meth_synt_2"/>
    <property type="match status" value="1"/>
</dbReference>
<dbReference type="GO" id="GO:0032259">
    <property type="term" value="P:methylation"/>
    <property type="evidence" value="ECO:0007669"/>
    <property type="project" value="UniProtKB-KW"/>
</dbReference>
<keyword evidence="9" id="KW-0479">Metal-binding</keyword>
<feature type="domain" description="Cobalamin-independent methionine synthase MetE N-terminal" evidence="13">
    <location>
        <begin position="171"/>
        <end position="283"/>
    </location>
</feature>
<dbReference type="EC" id="2.1.1.14" evidence="5"/>
<dbReference type="OrthoDB" id="10396055at2759"/>
<dbReference type="GO" id="GO:0003871">
    <property type="term" value="F:5-methyltetrahydropteroyltriglutamate-homocysteine S-methyltransferase activity"/>
    <property type="evidence" value="ECO:0007669"/>
    <property type="project" value="UniProtKB-EC"/>
</dbReference>
<evidence type="ECO:0000313" key="15">
    <source>
        <dbReference type="Proteomes" id="UP000714275"/>
    </source>
</evidence>
<evidence type="ECO:0000256" key="4">
    <source>
        <dbReference type="ARBA" id="ARBA00009553"/>
    </source>
</evidence>
<dbReference type="SUPFAM" id="SSF51726">
    <property type="entry name" value="UROD/MetE-like"/>
    <property type="match status" value="2"/>
</dbReference>
<comment type="function">
    <text evidence="2">Catalyzes the transfer of a methyl group from 5-methyltetrahydrofolate to homocysteine resulting in methionine formation.</text>
</comment>
<dbReference type="InterPro" id="IPR013215">
    <property type="entry name" value="Cbl-indep_Met_Synth_N"/>
</dbReference>
<dbReference type="InterPro" id="IPR002629">
    <property type="entry name" value="Met_Synth_C/arc"/>
</dbReference>
<dbReference type="AlphaFoldDB" id="A0A9P7A0M8"/>
<evidence type="ECO:0000256" key="1">
    <source>
        <dbReference type="ARBA" id="ARBA00001947"/>
    </source>
</evidence>
<evidence type="ECO:0000256" key="10">
    <source>
        <dbReference type="ARBA" id="ARBA00022833"/>
    </source>
</evidence>
<feature type="domain" description="Cobalamin-independent methionine synthase MetE C-terminal/archaeal" evidence="12">
    <location>
        <begin position="419"/>
        <end position="468"/>
    </location>
</feature>
<keyword evidence="6" id="KW-0489">Methyltransferase</keyword>
<dbReference type="EMBL" id="JABBWD010000010">
    <property type="protein sequence ID" value="KAG1779848.1"/>
    <property type="molecule type" value="Genomic_DNA"/>
</dbReference>
<evidence type="ECO:0000256" key="9">
    <source>
        <dbReference type="ARBA" id="ARBA00022723"/>
    </source>
</evidence>
<evidence type="ECO:0000256" key="5">
    <source>
        <dbReference type="ARBA" id="ARBA00012034"/>
    </source>
</evidence>
<dbReference type="Proteomes" id="UP000714275">
    <property type="component" value="Unassembled WGS sequence"/>
</dbReference>
<evidence type="ECO:0000259" key="13">
    <source>
        <dbReference type="Pfam" id="PF08267"/>
    </source>
</evidence>
<reference evidence="14" key="1">
    <citation type="journal article" date="2020" name="New Phytol.">
        <title>Comparative genomics reveals dynamic genome evolution in host specialist ectomycorrhizal fungi.</title>
        <authorList>
            <person name="Lofgren L.A."/>
            <person name="Nguyen N.H."/>
            <person name="Vilgalys R."/>
            <person name="Ruytinx J."/>
            <person name="Liao H.L."/>
            <person name="Branco S."/>
            <person name="Kuo A."/>
            <person name="LaButti K."/>
            <person name="Lipzen A."/>
            <person name="Andreopoulos W."/>
            <person name="Pangilinan J."/>
            <person name="Riley R."/>
            <person name="Hundley H."/>
            <person name="Na H."/>
            <person name="Barry K."/>
            <person name="Grigoriev I.V."/>
            <person name="Stajich J.E."/>
            <person name="Kennedy P.G."/>
        </authorList>
    </citation>
    <scope>NUCLEOTIDE SEQUENCE</scope>
    <source>
        <strain evidence="14">DOB743</strain>
    </source>
</reference>
<dbReference type="Pfam" id="PF08267">
    <property type="entry name" value="Meth_synt_1"/>
    <property type="match status" value="1"/>
</dbReference>
<evidence type="ECO:0000256" key="6">
    <source>
        <dbReference type="ARBA" id="ARBA00022603"/>
    </source>
</evidence>
<dbReference type="InterPro" id="IPR038071">
    <property type="entry name" value="UROD/MetE-like_sf"/>
</dbReference>
<evidence type="ECO:0000256" key="8">
    <source>
        <dbReference type="ARBA" id="ARBA00022679"/>
    </source>
</evidence>
<evidence type="ECO:0000259" key="12">
    <source>
        <dbReference type="Pfam" id="PF01717"/>
    </source>
</evidence>
<comment type="pathway">
    <text evidence="3">Amino-acid biosynthesis; L-methionine biosynthesis via de novo pathway; L-methionine from L-homocysteine (MetE route): step 1/1.</text>
</comment>
<keyword evidence="7" id="KW-0028">Amino-acid biosynthesis</keyword>
<name>A0A9P7A0M8_9AGAM</name>
<gene>
    <name evidence="14" type="ORF">EV702DRAFT_1211095</name>
</gene>
<keyword evidence="8" id="KW-0808">Transferase</keyword>
<keyword evidence="11" id="KW-0486">Methionine biosynthesis</keyword>
<comment type="cofactor">
    <cofactor evidence="1">
        <name>Zn(2+)</name>
        <dbReference type="ChEBI" id="CHEBI:29105"/>
    </cofactor>
</comment>
<accession>A0A9P7A0M8</accession>
<comment type="caution">
    <text evidence="14">The sequence shown here is derived from an EMBL/GenBank/DDBJ whole genome shotgun (WGS) entry which is preliminary data.</text>
</comment>
<organism evidence="14 15">
    <name type="scientific">Suillus placidus</name>
    <dbReference type="NCBI Taxonomy" id="48579"/>
    <lineage>
        <taxon>Eukaryota</taxon>
        <taxon>Fungi</taxon>
        <taxon>Dikarya</taxon>
        <taxon>Basidiomycota</taxon>
        <taxon>Agaricomycotina</taxon>
        <taxon>Agaricomycetes</taxon>
        <taxon>Agaricomycetidae</taxon>
        <taxon>Boletales</taxon>
        <taxon>Suillineae</taxon>
        <taxon>Suillaceae</taxon>
        <taxon>Suillus</taxon>
    </lineage>
</organism>
<comment type="similarity">
    <text evidence="4">Belongs to the vitamin-B12 independent methionine synthase family.</text>
</comment>
<keyword evidence="10" id="KW-0862">Zinc</keyword>
<evidence type="ECO:0000256" key="2">
    <source>
        <dbReference type="ARBA" id="ARBA00002777"/>
    </source>
</evidence>
<dbReference type="PANTHER" id="PTHR30519">
    <property type="entry name" value="5-METHYLTETRAHYDROPTEROYLTRIGLUTAMATE--HOMOCYSTEINE METHYLTRANSFERASE"/>
    <property type="match status" value="1"/>
</dbReference>
<dbReference type="GO" id="GO:0009086">
    <property type="term" value="P:methionine biosynthetic process"/>
    <property type="evidence" value="ECO:0007669"/>
    <property type="project" value="UniProtKB-KW"/>
</dbReference>